<dbReference type="GO" id="GO:0050482">
    <property type="term" value="P:arachidonate secretion"/>
    <property type="evidence" value="ECO:0007669"/>
    <property type="project" value="InterPro"/>
</dbReference>
<comment type="caution">
    <text evidence="3">The sequence shown here is derived from an EMBL/GenBank/DDBJ whole genome shotgun (WGS) entry which is preliminary data.</text>
</comment>
<dbReference type="PANTHER" id="PTHR34228">
    <property type="entry name" value="PROTEIN CBG09474-RELATED"/>
    <property type="match status" value="1"/>
</dbReference>
<keyword evidence="4" id="KW-1185">Reference proteome</keyword>
<feature type="chain" id="PRO_5035901309" evidence="2">
    <location>
        <begin position="17"/>
        <end position="280"/>
    </location>
</feature>
<evidence type="ECO:0000256" key="1">
    <source>
        <dbReference type="SAM" id="Phobius"/>
    </source>
</evidence>
<organism evidence="3 4">
    <name type="scientific">Caenorhabditis bovis</name>
    <dbReference type="NCBI Taxonomy" id="2654633"/>
    <lineage>
        <taxon>Eukaryota</taxon>
        <taxon>Metazoa</taxon>
        <taxon>Ecdysozoa</taxon>
        <taxon>Nematoda</taxon>
        <taxon>Chromadorea</taxon>
        <taxon>Rhabditida</taxon>
        <taxon>Rhabditina</taxon>
        <taxon>Rhabditomorpha</taxon>
        <taxon>Rhabditoidea</taxon>
        <taxon>Rhabditidae</taxon>
        <taxon>Peloderinae</taxon>
        <taxon>Caenorhabditis</taxon>
    </lineage>
</organism>
<dbReference type="GO" id="GO:0004623">
    <property type="term" value="F:phospholipase A2 activity"/>
    <property type="evidence" value="ECO:0007669"/>
    <property type="project" value="InterPro"/>
</dbReference>
<proteinExistence type="predicted"/>
<name>A0A8S1EBQ8_9PELO</name>
<dbReference type="InterPro" id="IPR053322">
    <property type="entry name" value="PLA2-like"/>
</dbReference>
<protein>
    <submittedName>
        <fullName evidence="3">Uncharacterized protein</fullName>
    </submittedName>
</protein>
<sequence length="280" mass="31170">MNKLIIFCVMIALVYSSHISIPYEFWHCGTESVKKQAKEMAETSCSNYTIALNHCCAVHDDCYTRQDGKDNCDAQFCDCFEKNSDEICKNEFTTLACAAVEIFGLPAYSAAAKREPRNKKILISPGLEALDTKYRQLYDVCPGNVITISSCAFAYNLCANGTNTNICRENLANCLEAINSTNTKCVRLLKFISDSLRLENVIVVVSDIVDEDALDIDFMKTQKNSNRENDDAAQLFVVLIIFGMVLFVICAGINNFDEENQGIIPADIAPRAIVVNPNKY</sequence>
<dbReference type="AlphaFoldDB" id="A0A8S1EBQ8"/>
<keyword evidence="1" id="KW-0812">Transmembrane</keyword>
<evidence type="ECO:0000313" key="4">
    <source>
        <dbReference type="Proteomes" id="UP000494206"/>
    </source>
</evidence>
<keyword evidence="2" id="KW-0732">Signal</keyword>
<reference evidence="3 4" key="1">
    <citation type="submission" date="2020-04" db="EMBL/GenBank/DDBJ databases">
        <authorList>
            <person name="Laetsch R D."/>
            <person name="Stevens L."/>
            <person name="Kumar S."/>
            <person name="Blaxter L. M."/>
        </authorList>
    </citation>
    <scope>NUCLEOTIDE SEQUENCE [LARGE SCALE GENOMIC DNA]</scope>
</reference>
<accession>A0A8S1EBQ8</accession>
<keyword evidence="1" id="KW-0472">Membrane</keyword>
<dbReference type="OrthoDB" id="5869656at2759"/>
<dbReference type="EMBL" id="CADEPM010000001">
    <property type="protein sequence ID" value="CAB3398129.1"/>
    <property type="molecule type" value="Genomic_DNA"/>
</dbReference>
<evidence type="ECO:0000313" key="3">
    <source>
        <dbReference type="EMBL" id="CAB3398129.1"/>
    </source>
</evidence>
<dbReference type="GO" id="GO:0006644">
    <property type="term" value="P:phospholipid metabolic process"/>
    <property type="evidence" value="ECO:0007669"/>
    <property type="project" value="InterPro"/>
</dbReference>
<keyword evidence="1" id="KW-1133">Transmembrane helix</keyword>
<dbReference type="InterPro" id="IPR036444">
    <property type="entry name" value="PLipase_A2_dom_sf"/>
</dbReference>
<gene>
    <name evidence="3" type="ORF">CBOVIS_LOCUS1442</name>
</gene>
<evidence type="ECO:0000256" key="2">
    <source>
        <dbReference type="SAM" id="SignalP"/>
    </source>
</evidence>
<dbReference type="PANTHER" id="PTHR34228:SF6">
    <property type="entry name" value="PHOSPHOLIPASE A2"/>
    <property type="match status" value="1"/>
</dbReference>
<feature type="signal peptide" evidence="2">
    <location>
        <begin position="1"/>
        <end position="16"/>
    </location>
</feature>
<feature type="transmembrane region" description="Helical" evidence="1">
    <location>
        <begin position="232"/>
        <end position="253"/>
    </location>
</feature>
<dbReference type="Proteomes" id="UP000494206">
    <property type="component" value="Unassembled WGS sequence"/>
</dbReference>
<dbReference type="SUPFAM" id="SSF48619">
    <property type="entry name" value="Phospholipase A2, PLA2"/>
    <property type="match status" value="1"/>
</dbReference>